<comment type="domain">
    <text evidence="9">The C-terminal region contains a putative helix-turn-helix (HTH) motif, suggesting that this region may bind DNA.</text>
</comment>
<comment type="caution">
    <text evidence="10">The sequence shown here is derived from an EMBL/GenBank/DDBJ whole genome shotgun (WGS) entry which is preliminary data.</text>
</comment>
<dbReference type="HAMAP" id="MF_00725">
    <property type="entry name" value="FlhD"/>
    <property type="match status" value="1"/>
</dbReference>
<dbReference type="GO" id="GO:0044780">
    <property type="term" value="P:bacterial-type flagellum assembly"/>
    <property type="evidence" value="ECO:0007669"/>
    <property type="project" value="InterPro"/>
</dbReference>
<evidence type="ECO:0000256" key="3">
    <source>
        <dbReference type="ARBA" id="ARBA00023015"/>
    </source>
</evidence>
<keyword evidence="11" id="KW-1185">Reference proteome</keyword>
<comment type="similarity">
    <text evidence="9">Belongs to the FlhD family.</text>
</comment>
<keyword evidence="5" id="KW-1015">Disulfide bond</keyword>
<evidence type="ECO:0000256" key="9">
    <source>
        <dbReference type="HAMAP-Rule" id="MF_00725"/>
    </source>
</evidence>
<keyword evidence="4 9" id="KW-0238">DNA-binding</keyword>
<dbReference type="Proteomes" id="UP000664303">
    <property type="component" value="Unassembled WGS sequence"/>
</dbReference>
<evidence type="ECO:0000256" key="6">
    <source>
        <dbReference type="ARBA" id="ARBA00023159"/>
    </source>
</evidence>
<dbReference type="GO" id="GO:1902208">
    <property type="term" value="P:regulation of bacterial-type flagellum assembly"/>
    <property type="evidence" value="ECO:0007669"/>
    <property type="project" value="UniProtKB-UniRule"/>
</dbReference>
<gene>
    <name evidence="9" type="primary">flhD</name>
    <name evidence="10" type="ORF">JYP50_04390</name>
</gene>
<keyword evidence="7 9" id="KW-0804">Transcription</keyword>
<comment type="subunit">
    <text evidence="9">Homodimer; disulfide-linked. Forms a heterohexamer composed of two FlhC and four FlhD subunits. Each FlhC binds a FlhD dimer, forming a heterotrimer, and a hexamer assembles by dimerization of two heterotrimers.</text>
</comment>
<evidence type="ECO:0000256" key="2">
    <source>
        <dbReference type="ARBA" id="ARBA00022795"/>
    </source>
</evidence>
<evidence type="ECO:0000256" key="4">
    <source>
        <dbReference type="ARBA" id="ARBA00023125"/>
    </source>
</evidence>
<comment type="caution">
    <text evidence="9">Lacks conserved residue(s) required for the propagation of feature annotation.</text>
</comment>
<name>A0A939DCW3_9GAMM</name>
<dbReference type="Gene3D" id="1.10.4000.10">
    <property type="entry name" value="Flagellar transcriptional activator FlhD"/>
    <property type="match status" value="1"/>
</dbReference>
<comment type="function">
    <text evidence="8 9">Functions in complex with FlhC as a master transcriptional regulator that regulates transcription of several flagellar and non-flagellar operons by binding to their promoter region. Activates expression of class 2 flagellar genes, including fliA, which is a flagellum-specific sigma factor that turns on the class 3 genes. Also regulates genes whose products function in a variety of physiological pathways.</text>
</comment>
<evidence type="ECO:0000256" key="5">
    <source>
        <dbReference type="ARBA" id="ARBA00023157"/>
    </source>
</evidence>
<dbReference type="InterPro" id="IPR036194">
    <property type="entry name" value="FlhD_sf"/>
</dbReference>
<reference evidence="10" key="1">
    <citation type="submission" date="2021-02" db="EMBL/GenBank/DDBJ databases">
        <title>PHA producing bacteria isolated from coastal sediment in Guangdong, Shenzhen.</title>
        <authorList>
            <person name="Zheng W."/>
            <person name="Yu S."/>
            <person name="Huang Y."/>
        </authorList>
    </citation>
    <scope>NUCLEOTIDE SEQUENCE</scope>
    <source>
        <strain evidence="10">TN14-10</strain>
    </source>
</reference>
<keyword evidence="10" id="KW-0969">Cilium</keyword>
<evidence type="ECO:0000313" key="10">
    <source>
        <dbReference type="EMBL" id="MBN7795816.1"/>
    </source>
</evidence>
<evidence type="ECO:0000256" key="8">
    <source>
        <dbReference type="ARBA" id="ARBA00025431"/>
    </source>
</evidence>
<keyword evidence="3 9" id="KW-0805">Transcription regulation</keyword>
<dbReference type="EMBL" id="JAFKCZ010000003">
    <property type="protein sequence ID" value="MBN7795816.1"/>
    <property type="molecule type" value="Genomic_DNA"/>
</dbReference>
<keyword evidence="10" id="KW-0966">Cell projection</keyword>
<dbReference type="RefSeq" id="WP_206559259.1">
    <property type="nucleotide sequence ID" value="NZ_JAFKCZ010000003.1"/>
</dbReference>
<sequence length="112" mass="12566">MSENNVDLVEIQDLNLSYLLIAQRLLKEDYTMALMRLKVDDETGRLLLSLSAKQLGRLARTNQLLFRFCISDASHLSQLTQNERSQGMDLMHTSLLMASLPPSSALNTVEGV</sequence>
<dbReference type="AlphaFoldDB" id="A0A939DCW3"/>
<dbReference type="GO" id="GO:0003677">
    <property type="term" value="F:DNA binding"/>
    <property type="evidence" value="ECO:0007669"/>
    <property type="project" value="UniProtKB-UniRule"/>
</dbReference>
<keyword evidence="6 9" id="KW-0010">Activator</keyword>
<keyword evidence="2 9" id="KW-1005">Bacterial flagellum biogenesis</keyword>
<dbReference type="GO" id="GO:0045893">
    <property type="term" value="P:positive regulation of DNA-templated transcription"/>
    <property type="evidence" value="ECO:0007669"/>
    <property type="project" value="InterPro"/>
</dbReference>
<comment type="subcellular location">
    <subcellularLocation>
        <location evidence="9">Cytoplasm</location>
    </subcellularLocation>
</comment>
<keyword evidence="1 9" id="KW-0963">Cytoplasm</keyword>
<protein>
    <recommendedName>
        <fullName evidence="9">Flagellar transcriptional regulator FlhD</fullName>
    </recommendedName>
</protein>
<dbReference type="InterPro" id="IPR023559">
    <property type="entry name" value="Flagellar_FlhD"/>
</dbReference>
<dbReference type="Pfam" id="PF05247">
    <property type="entry name" value="FlhD"/>
    <property type="match status" value="1"/>
</dbReference>
<accession>A0A939DCW3</accession>
<dbReference type="GO" id="GO:0005737">
    <property type="term" value="C:cytoplasm"/>
    <property type="evidence" value="ECO:0007669"/>
    <property type="project" value="UniProtKB-SubCell"/>
</dbReference>
<evidence type="ECO:0000313" key="11">
    <source>
        <dbReference type="Proteomes" id="UP000664303"/>
    </source>
</evidence>
<organism evidence="10 11">
    <name type="scientific">Parahaliea mediterranea</name>
    <dbReference type="NCBI Taxonomy" id="651086"/>
    <lineage>
        <taxon>Bacteria</taxon>
        <taxon>Pseudomonadati</taxon>
        <taxon>Pseudomonadota</taxon>
        <taxon>Gammaproteobacteria</taxon>
        <taxon>Cellvibrionales</taxon>
        <taxon>Halieaceae</taxon>
        <taxon>Parahaliea</taxon>
    </lineage>
</organism>
<proteinExistence type="inferred from homology"/>
<evidence type="ECO:0000256" key="1">
    <source>
        <dbReference type="ARBA" id="ARBA00022490"/>
    </source>
</evidence>
<dbReference type="SUPFAM" id="SSF63592">
    <property type="entry name" value="Flagellar transcriptional activator FlhD"/>
    <property type="match status" value="1"/>
</dbReference>
<evidence type="ECO:0000256" key="7">
    <source>
        <dbReference type="ARBA" id="ARBA00023163"/>
    </source>
</evidence>
<keyword evidence="10" id="KW-0282">Flagellum</keyword>